<dbReference type="EMBL" id="JH717844">
    <property type="protein sequence ID" value="EWY89591.1"/>
    <property type="molecule type" value="Genomic_DNA"/>
</dbReference>
<organism evidence="1 2">
    <name type="scientific">Fusarium oxysporum NRRL 32931</name>
    <dbReference type="NCBI Taxonomy" id="660029"/>
    <lineage>
        <taxon>Eukaryota</taxon>
        <taxon>Fungi</taxon>
        <taxon>Dikarya</taxon>
        <taxon>Ascomycota</taxon>
        <taxon>Pezizomycotina</taxon>
        <taxon>Sordariomycetes</taxon>
        <taxon>Hypocreomycetidae</taxon>
        <taxon>Hypocreales</taxon>
        <taxon>Nectriaceae</taxon>
        <taxon>Fusarium</taxon>
        <taxon>Fusarium oxysporum species complex</taxon>
    </lineage>
</organism>
<name>W9IAR6_FUSOX</name>
<sequence length="30" mass="3402">MLSATALYPRLDLVLKEVREFLLDVVPDKG</sequence>
<reference evidence="1 2" key="1">
    <citation type="submission" date="2011-06" db="EMBL/GenBank/DDBJ databases">
        <title>The Genome Sequence of Fusarium oxysporum FOSC 3-a.</title>
        <authorList>
            <consortium name="The Broad Institute Genome Sequencing Platform"/>
            <person name="Ma L.-J."/>
            <person name="Gale L.R."/>
            <person name="Schwartz D.C."/>
            <person name="Zhou S."/>
            <person name="Corby-Kistler H."/>
            <person name="Young S.K."/>
            <person name="Zeng Q."/>
            <person name="Gargeya S."/>
            <person name="Fitzgerald M."/>
            <person name="Haas B."/>
            <person name="Abouelleil A."/>
            <person name="Alvarado L."/>
            <person name="Arachchi H.M."/>
            <person name="Berlin A."/>
            <person name="Brown A."/>
            <person name="Chapman S.B."/>
            <person name="Chen Z."/>
            <person name="Dunbar C."/>
            <person name="Freedman E."/>
            <person name="Gearin G."/>
            <person name="Gellesch M."/>
            <person name="Goldberg J."/>
            <person name="Griggs A."/>
            <person name="Gujja S."/>
            <person name="Heiman D."/>
            <person name="Howarth C."/>
            <person name="Larson L."/>
            <person name="Lui A."/>
            <person name="MacDonald P.J.P."/>
            <person name="Mehta T."/>
            <person name="Montmayeur A."/>
            <person name="Murphy C."/>
            <person name="Neiman D."/>
            <person name="Pearson M."/>
            <person name="Priest M."/>
            <person name="Roberts A."/>
            <person name="Saif S."/>
            <person name="Shea T."/>
            <person name="Shenoy N."/>
            <person name="Sisk P."/>
            <person name="Stolte C."/>
            <person name="Sykes S."/>
            <person name="Wortman J."/>
            <person name="Nusbaum C."/>
            <person name="Birren B."/>
        </authorList>
    </citation>
    <scope>NUCLEOTIDE SEQUENCE [LARGE SCALE GENOMIC DNA]</scope>
    <source>
        <strain evidence="2">FOSC 3-a</strain>
    </source>
</reference>
<proteinExistence type="predicted"/>
<evidence type="ECO:0000313" key="2">
    <source>
        <dbReference type="Proteomes" id="UP000030753"/>
    </source>
</evidence>
<dbReference type="Proteomes" id="UP000030753">
    <property type="component" value="Unassembled WGS sequence"/>
</dbReference>
<accession>W9IAR6</accession>
<dbReference type="HOGENOM" id="CLU_3406390_0_0_1"/>
<dbReference type="AlphaFoldDB" id="W9IAR6"/>
<evidence type="ECO:0000313" key="1">
    <source>
        <dbReference type="EMBL" id="EWY89591.1"/>
    </source>
</evidence>
<gene>
    <name evidence="1" type="ORF">FOYG_10411</name>
</gene>
<protein>
    <submittedName>
        <fullName evidence="1">Uncharacterized protein</fullName>
    </submittedName>
</protein>